<reference evidence="1 2" key="1">
    <citation type="submission" date="2021-03" db="EMBL/GenBank/DDBJ databases">
        <title>Flavobacterium Flabelliformis Sp. Nov. And Flavobacterium Geliluteum Sp. Nov., Two Novel Multidrug Resistant Psychrophilic Species Isolated From Antarctica.</title>
        <authorList>
            <person name="Kralova S."/>
            <person name="Busse H.J."/>
            <person name="Bezdicek M."/>
            <person name="Nykrynova M."/>
            <person name="Kroupova E."/>
            <person name="Krsek D."/>
            <person name="Sedlacek I."/>
        </authorList>
    </citation>
    <scope>NUCLEOTIDE SEQUENCE [LARGE SCALE GENOMIC DNA]</scope>
    <source>
        <strain evidence="1 2">P7388</strain>
    </source>
</reference>
<evidence type="ECO:0000313" key="2">
    <source>
        <dbReference type="Proteomes" id="UP000675047"/>
    </source>
</evidence>
<sequence>MLILEEQAGLNAGLNKGFKLGKMLKKNIRLKNISIKNAIKAGKVIVPIATTAMSFFPATAPIGIAAKIAKAGKFAKIAAKAGKIGRIAMKVKKIAGTKVGQFAMNNLIKPTIKNAISGGGSQQVYDDAPQGEVMQNATPTPQQLETIAQVKGVSAETLTSDSEANEASPNEAQLEAISKVKDIPIENLKEEVATQKEMAKNESAAPTDKPNYTIPIVIGVGVVGAVLLATSSKSN</sequence>
<proteinExistence type="predicted"/>
<evidence type="ECO:0000313" key="1">
    <source>
        <dbReference type="EMBL" id="MBP4139181.1"/>
    </source>
</evidence>
<dbReference type="RefSeq" id="WP_210667152.1">
    <property type="nucleotide sequence ID" value="NZ_JAGFBV010000023.1"/>
</dbReference>
<organism evidence="1 2">
    <name type="scientific">Flavobacterium geliluteum</name>
    <dbReference type="NCBI Taxonomy" id="2816120"/>
    <lineage>
        <taxon>Bacteria</taxon>
        <taxon>Pseudomonadati</taxon>
        <taxon>Bacteroidota</taxon>
        <taxon>Flavobacteriia</taxon>
        <taxon>Flavobacteriales</taxon>
        <taxon>Flavobacteriaceae</taxon>
        <taxon>Flavobacterium</taxon>
    </lineage>
</organism>
<dbReference type="AlphaFoldDB" id="A0A941AYC0"/>
<dbReference type="Proteomes" id="UP000675047">
    <property type="component" value="Unassembled WGS sequence"/>
</dbReference>
<protein>
    <submittedName>
        <fullName evidence="1">Uncharacterized protein</fullName>
    </submittedName>
</protein>
<gene>
    <name evidence="1" type="ORF">J3495_13960</name>
</gene>
<comment type="caution">
    <text evidence="1">The sequence shown here is derived from an EMBL/GenBank/DDBJ whole genome shotgun (WGS) entry which is preliminary data.</text>
</comment>
<keyword evidence="2" id="KW-1185">Reference proteome</keyword>
<accession>A0A941AYC0</accession>
<dbReference type="EMBL" id="JAGFBV010000023">
    <property type="protein sequence ID" value="MBP4139181.1"/>
    <property type="molecule type" value="Genomic_DNA"/>
</dbReference>
<name>A0A941AYC0_9FLAO</name>